<dbReference type="InterPro" id="IPR016454">
    <property type="entry name" value="Cysteine_dSase"/>
</dbReference>
<dbReference type="CDD" id="cd06453">
    <property type="entry name" value="SufS_like"/>
    <property type="match status" value="1"/>
</dbReference>
<dbReference type="EC" id="2.8.1.7" evidence="3"/>
<dbReference type="GeneID" id="41594328"/>
<evidence type="ECO:0000313" key="10">
    <source>
        <dbReference type="EMBL" id="SPC33425.1"/>
    </source>
</evidence>
<dbReference type="RefSeq" id="WP_197706659.1">
    <property type="nucleotide sequence ID" value="NZ_LT981265.1"/>
</dbReference>
<keyword evidence="5" id="KW-0663">Pyridoxal phosphate</keyword>
<dbReference type="Gene3D" id="3.90.1150.10">
    <property type="entry name" value="Aspartate Aminotransferase, domain 1"/>
    <property type="match status" value="2"/>
</dbReference>
<accession>A0A2K5AP51</accession>
<dbReference type="InterPro" id="IPR000192">
    <property type="entry name" value="Aminotrans_V_dom"/>
</dbReference>
<feature type="compositionally biased region" description="Low complexity" evidence="8">
    <location>
        <begin position="156"/>
        <end position="180"/>
    </location>
</feature>
<dbReference type="Pfam" id="PF00266">
    <property type="entry name" value="Aminotran_5"/>
    <property type="match status" value="2"/>
</dbReference>
<dbReference type="InterPro" id="IPR015422">
    <property type="entry name" value="PyrdxlP-dep_Trfase_small"/>
</dbReference>
<dbReference type="GO" id="GO:0031071">
    <property type="term" value="F:cysteine desulfurase activity"/>
    <property type="evidence" value="ECO:0007669"/>
    <property type="project" value="UniProtKB-EC"/>
</dbReference>
<dbReference type="GO" id="GO:0016829">
    <property type="term" value="F:lyase activity"/>
    <property type="evidence" value="ECO:0007669"/>
    <property type="project" value="UniProtKB-KW"/>
</dbReference>
<evidence type="ECO:0000256" key="2">
    <source>
        <dbReference type="ARBA" id="ARBA00010447"/>
    </source>
</evidence>
<reference evidence="11" key="1">
    <citation type="submission" date="2018-01" db="EMBL/GenBank/DDBJ databases">
        <authorList>
            <person name="Kerou L M."/>
        </authorList>
    </citation>
    <scope>NUCLEOTIDE SEQUENCE [LARGE SCALE GENOMIC DNA]</scope>
    <source>
        <strain evidence="11">SCU2</strain>
    </source>
</reference>
<dbReference type="EMBL" id="LT981265">
    <property type="protein sequence ID" value="SPC33425.1"/>
    <property type="molecule type" value="Genomic_DNA"/>
</dbReference>
<dbReference type="AlphaFoldDB" id="A0A2K5AP51"/>
<gene>
    <name evidence="10" type="primary">sufS</name>
    <name evidence="10" type="ORF">NCAV_0227</name>
</gene>
<dbReference type="PIRSF" id="PIRSF005572">
    <property type="entry name" value="NifS"/>
    <property type="match status" value="1"/>
</dbReference>
<comment type="catalytic activity">
    <reaction evidence="6">
        <text>(sulfur carrier)-H + L-cysteine = (sulfur carrier)-SH + L-alanine</text>
        <dbReference type="Rhea" id="RHEA:43892"/>
        <dbReference type="Rhea" id="RHEA-COMP:14737"/>
        <dbReference type="Rhea" id="RHEA-COMP:14739"/>
        <dbReference type="ChEBI" id="CHEBI:29917"/>
        <dbReference type="ChEBI" id="CHEBI:35235"/>
        <dbReference type="ChEBI" id="CHEBI:57972"/>
        <dbReference type="ChEBI" id="CHEBI:64428"/>
        <dbReference type="EC" id="2.8.1.7"/>
    </reaction>
</comment>
<comment type="similarity">
    <text evidence="2">Belongs to the class-V pyridoxal-phosphate-dependent aminotransferase family. Csd subfamily.</text>
</comment>
<keyword evidence="11" id="KW-1185">Reference proteome</keyword>
<dbReference type="InterPro" id="IPR020578">
    <property type="entry name" value="Aminotrans_V_PyrdxlP_BS"/>
</dbReference>
<dbReference type="GO" id="GO:0006534">
    <property type="term" value="P:cysteine metabolic process"/>
    <property type="evidence" value="ECO:0007669"/>
    <property type="project" value="InterPro"/>
</dbReference>
<feature type="domain" description="Aminotransferase class V" evidence="9">
    <location>
        <begin position="28"/>
        <end position="149"/>
    </location>
</feature>
<evidence type="ECO:0000256" key="8">
    <source>
        <dbReference type="SAM" id="MobiDB-lite"/>
    </source>
</evidence>
<sequence>MLSIIDVKRIRADFPILERSVRNGKRLIYFDNAATTQKPKQVIDAIYNYYMNYNANIHRAVHQLSEEATEAYEGARSKVARFINAKSDEVVFVRNATEAINLVAYAWGRANIKAGDTIVVSEMEHHSNIVPWQLLAREKGARLHYIRIDYGDGAKGSNSSNSSRSNSSSNSTNYGDSYSYGDSDDGDSSLILDDLYDAISHANVKLVAITHMSNVLGTINPVKEIVDICKDKGIKVLVDGAQSTPHMPIDVKDIGCDFFAFSAHKMLGPTGVGVLYAKRDILDAMDPFIGGGDMIKEVHKYTASWNDLPWKFEAGTPNIADVIGFGAAIDYLNAIGMENVRAYEHQLTEYMLSRLMEVKGLKLYGSKEADRRGAVFSFNLADIHPHDLATILDEDGIAIRSGHHCAQPLMERLGVAATSRASLYIYNTREEIDRFIDSLERARLIFRVGG</sequence>
<evidence type="ECO:0000256" key="6">
    <source>
        <dbReference type="ARBA" id="ARBA00050776"/>
    </source>
</evidence>
<evidence type="ECO:0000256" key="4">
    <source>
        <dbReference type="ARBA" id="ARBA00022679"/>
    </source>
</evidence>
<comment type="cofactor">
    <cofactor evidence="1 7">
        <name>pyridoxal 5'-phosphate</name>
        <dbReference type="ChEBI" id="CHEBI:597326"/>
    </cofactor>
</comment>
<organism evidence="10 11">
    <name type="scientific">Candidatus Nitrosocaldus cavascurensis</name>
    <dbReference type="NCBI Taxonomy" id="2058097"/>
    <lineage>
        <taxon>Archaea</taxon>
        <taxon>Nitrososphaerota</taxon>
        <taxon>Nitrososphaeria</taxon>
        <taxon>Candidatus Nitrosocaldales</taxon>
        <taxon>Candidatus Nitrosocaldaceae</taxon>
        <taxon>Candidatus Nitrosocaldus</taxon>
    </lineage>
</organism>
<dbReference type="SUPFAM" id="SSF53383">
    <property type="entry name" value="PLP-dependent transferases"/>
    <property type="match status" value="1"/>
</dbReference>
<evidence type="ECO:0000259" key="9">
    <source>
        <dbReference type="Pfam" id="PF00266"/>
    </source>
</evidence>
<dbReference type="GO" id="GO:0030170">
    <property type="term" value="F:pyridoxal phosphate binding"/>
    <property type="evidence" value="ECO:0007669"/>
    <property type="project" value="InterPro"/>
</dbReference>
<dbReference type="InterPro" id="IPR010970">
    <property type="entry name" value="Cys_dSase_SufS"/>
</dbReference>
<dbReference type="Proteomes" id="UP000236248">
    <property type="component" value="Chromosome NCAV"/>
</dbReference>
<evidence type="ECO:0000256" key="7">
    <source>
        <dbReference type="RuleBase" id="RU004504"/>
    </source>
</evidence>
<keyword evidence="4" id="KW-0808">Transferase</keyword>
<proteinExistence type="inferred from homology"/>
<protein>
    <recommendedName>
        <fullName evidence="3">cysteine desulfurase</fullName>
        <ecNumber evidence="3">2.8.1.7</ecNumber>
    </recommendedName>
</protein>
<keyword evidence="10" id="KW-0456">Lyase</keyword>
<dbReference type="PROSITE" id="PS00595">
    <property type="entry name" value="AA_TRANSFER_CLASS_5"/>
    <property type="match status" value="1"/>
</dbReference>
<dbReference type="Gene3D" id="3.40.640.10">
    <property type="entry name" value="Type I PLP-dependent aspartate aminotransferase-like (Major domain)"/>
    <property type="match status" value="2"/>
</dbReference>
<feature type="region of interest" description="Disordered" evidence="8">
    <location>
        <begin position="154"/>
        <end position="180"/>
    </location>
</feature>
<dbReference type="PANTHER" id="PTHR43586">
    <property type="entry name" value="CYSTEINE DESULFURASE"/>
    <property type="match status" value="1"/>
</dbReference>
<evidence type="ECO:0000256" key="1">
    <source>
        <dbReference type="ARBA" id="ARBA00001933"/>
    </source>
</evidence>
<evidence type="ECO:0000256" key="3">
    <source>
        <dbReference type="ARBA" id="ARBA00012239"/>
    </source>
</evidence>
<feature type="domain" description="Aminotransferase class V" evidence="9">
    <location>
        <begin position="189"/>
        <end position="435"/>
    </location>
</feature>
<dbReference type="InterPro" id="IPR015421">
    <property type="entry name" value="PyrdxlP-dep_Trfase_major"/>
</dbReference>
<evidence type="ECO:0000256" key="5">
    <source>
        <dbReference type="ARBA" id="ARBA00022898"/>
    </source>
</evidence>
<dbReference type="InterPro" id="IPR015424">
    <property type="entry name" value="PyrdxlP-dep_Trfase"/>
</dbReference>
<evidence type="ECO:0000313" key="11">
    <source>
        <dbReference type="Proteomes" id="UP000236248"/>
    </source>
</evidence>
<name>A0A2K5AP51_9ARCH</name>
<dbReference type="PANTHER" id="PTHR43586:SF8">
    <property type="entry name" value="CYSTEINE DESULFURASE 1, CHLOROPLASTIC"/>
    <property type="match status" value="1"/>
</dbReference>
<dbReference type="KEGG" id="ncv:NCAV_0227"/>